<dbReference type="InterPro" id="IPR017850">
    <property type="entry name" value="Alkaline_phosphatase_core_sf"/>
</dbReference>
<organism evidence="1 2">
    <name type="scientific">Arachidicoccus soli</name>
    <dbReference type="NCBI Taxonomy" id="2341117"/>
    <lineage>
        <taxon>Bacteria</taxon>
        <taxon>Pseudomonadati</taxon>
        <taxon>Bacteroidota</taxon>
        <taxon>Chitinophagia</taxon>
        <taxon>Chitinophagales</taxon>
        <taxon>Chitinophagaceae</taxon>
        <taxon>Arachidicoccus</taxon>
    </lineage>
</organism>
<dbReference type="Gene3D" id="3.40.720.10">
    <property type="entry name" value="Alkaline Phosphatase, subunit A"/>
    <property type="match status" value="1"/>
</dbReference>
<dbReference type="KEGG" id="ark:D6B99_13405"/>
<sequence>MKKVFINGKFLLLLMLVVISIAGCTKYPDPAVINETYGADTATAAQRKVLVISIDGATGSEIKTIAPPNITALQQHGKYTYNVHLDPNKNTDAASWATMLNGVSYSHHLISDSSFQLDLNTNGNFEGAIPYFPDFFNFIYQTKGNYKTALISPWSQLVNNFNDADFSYAVMNDAVVKDSAIAILKRESALGAIVLDFNEVEVAGLAGSFSASDAGYKAAILNADGYVGNVMDALRARPNYNKENWLVIVTTNHGGSSANPKPGFAVYSNPSLSEQEVRKIGFNSVQFTGTSTYATLPNTVYNFNNDFTIQLDVLMPAAPNNYPTFFGNKTQLNGGAVPGFSFIIDYGTTWTFNTTSGSKFQVASNRTMVDGTWHTITATFTNNVITTYTDGIYQGKGTIPSGANFNGPDPLAIGNQPSAEGAPGSSIPVNVHNIEIFNIALDSATIRKNICLQDITQHPYYSNLIDFWPCDDAVGISMSNTINLQNNFFIQGGGLWSSMSTNIPCSVVPDAGAVSFTTPSIVASNADVVPNMLYWLQIKQKDVGANIDGSGWLVNFEKEIYGL</sequence>
<dbReference type="RefSeq" id="WP_119989329.1">
    <property type="nucleotide sequence ID" value="NZ_CP032489.1"/>
</dbReference>
<evidence type="ECO:0000313" key="2">
    <source>
        <dbReference type="Proteomes" id="UP000266118"/>
    </source>
</evidence>
<dbReference type="Proteomes" id="UP000266118">
    <property type="component" value="Chromosome"/>
</dbReference>
<dbReference type="GO" id="GO:0005975">
    <property type="term" value="P:carbohydrate metabolic process"/>
    <property type="evidence" value="ECO:0007669"/>
    <property type="project" value="UniProtKB-ARBA"/>
</dbReference>
<dbReference type="SUPFAM" id="SSF53649">
    <property type="entry name" value="Alkaline phosphatase-like"/>
    <property type="match status" value="1"/>
</dbReference>
<dbReference type="OrthoDB" id="279982at2"/>
<dbReference type="EMBL" id="CP032489">
    <property type="protein sequence ID" value="AYD48510.1"/>
    <property type="molecule type" value="Genomic_DNA"/>
</dbReference>
<keyword evidence="2" id="KW-1185">Reference proteome</keyword>
<proteinExistence type="predicted"/>
<dbReference type="InterPro" id="IPR013320">
    <property type="entry name" value="ConA-like_dom_sf"/>
</dbReference>
<dbReference type="PROSITE" id="PS51257">
    <property type="entry name" value="PROKAR_LIPOPROTEIN"/>
    <property type="match status" value="1"/>
</dbReference>
<protein>
    <submittedName>
        <fullName evidence="1">DUF4983 domain-containing protein</fullName>
    </submittedName>
</protein>
<reference evidence="1 2" key="1">
    <citation type="submission" date="2018-09" db="EMBL/GenBank/DDBJ databases">
        <title>Arachidicoccus sp. nov., a bacterium isolated from soil.</title>
        <authorList>
            <person name="Weon H.-Y."/>
            <person name="Kwon S.-W."/>
            <person name="Lee S.A."/>
        </authorList>
    </citation>
    <scope>NUCLEOTIDE SEQUENCE [LARGE SCALE GENOMIC DNA]</scope>
    <source>
        <strain evidence="1 2">KIS59-12</strain>
    </source>
</reference>
<dbReference type="Pfam" id="PF13385">
    <property type="entry name" value="Laminin_G_3"/>
    <property type="match status" value="1"/>
</dbReference>
<dbReference type="SUPFAM" id="SSF49899">
    <property type="entry name" value="Concanavalin A-like lectins/glucanases"/>
    <property type="match status" value="1"/>
</dbReference>
<dbReference type="GO" id="GO:0004553">
    <property type="term" value="F:hydrolase activity, hydrolyzing O-glycosyl compounds"/>
    <property type="evidence" value="ECO:0007669"/>
    <property type="project" value="UniProtKB-ARBA"/>
</dbReference>
<name>A0A386HSY1_9BACT</name>
<dbReference type="AlphaFoldDB" id="A0A386HSY1"/>
<evidence type="ECO:0000313" key="1">
    <source>
        <dbReference type="EMBL" id="AYD48510.1"/>
    </source>
</evidence>
<dbReference type="Gene3D" id="2.60.120.200">
    <property type="match status" value="1"/>
</dbReference>
<accession>A0A386HSY1</accession>
<gene>
    <name evidence="1" type="ORF">D6B99_13405</name>
</gene>